<dbReference type="InterPro" id="IPR036188">
    <property type="entry name" value="FAD/NAD-bd_sf"/>
</dbReference>
<dbReference type="PANTHER" id="PTHR42923:SF47">
    <property type="entry name" value="BLR3003 PROTEIN"/>
    <property type="match status" value="1"/>
</dbReference>
<proteinExistence type="predicted"/>
<protein>
    <submittedName>
        <fullName evidence="5">Squalene-associated FAD-dependent desaturase</fullName>
    </submittedName>
</protein>
<dbReference type="InterPro" id="IPR050464">
    <property type="entry name" value="Zeta_carotene_desat/Oxidored"/>
</dbReference>
<dbReference type="EMBL" id="CP003557">
    <property type="protein sequence ID" value="AFN76057.1"/>
    <property type="molecule type" value="Genomic_DNA"/>
</dbReference>
<accession>I6YZR1</accession>
<comment type="cofactor">
    <cofactor evidence="1">
        <name>FAD</name>
        <dbReference type="ChEBI" id="CHEBI:57692"/>
    </cofactor>
</comment>
<dbReference type="KEGG" id="mro:MROS_2827"/>
<organism evidence="5 6">
    <name type="scientific">Melioribacter roseus (strain DSM 23840 / JCM 17771 / VKM B-2668 / P3M-2)</name>
    <dbReference type="NCBI Taxonomy" id="1191523"/>
    <lineage>
        <taxon>Bacteria</taxon>
        <taxon>Pseudomonadati</taxon>
        <taxon>Ignavibacteriota</taxon>
        <taxon>Ignavibacteria</taxon>
        <taxon>Ignavibacteriales</taxon>
        <taxon>Melioribacteraceae</taxon>
        <taxon>Melioribacter</taxon>
    </lineage>
</organism>
<dbReference type="RefSeq" id="WP_014857487.1">
    <property type="nucleotide sequence ID" value="NC_018178.1"/>
</dbReference>
<dbReference type="Gene3D" id="3.90.660.50">
    <property type="match status" value="1"/>
</dbReference>
<keyword evidence="2" id="KW-0560">Oxidoreductase</keyword>
<dbReference type="PRINTS" id="PR00757">
    <property type="entry name" value="AMINEOXDASEF"/>
</dbReference>
<evidence type="ECO:0000313" key="5">
    <source>
        <dbReference type="EMBL" id="AFN76057.1"/>
    </source>
</evidence>
<dbReference type="NCBIfam" id="TIGR03467">
    <property type="entry name" value="HpnE"/>
    <property type="match status" value="1"/>
</dbReference>
<dbReference type="Pfam" id="PF01593">
    <property type="entry name" value="Amino_oxidase"/>
    <property type="match status" value="1"/>
</dbReference>
<evidence type="ECO:0000259" key="4">
    <source>
        <dbReference type="Pfam" id="PF01593"/>
    </source>
</evidence>
<gene>
    <name evidence="5" type="ordered locus">MROS_2827</name>
</gene>
<dbReference type="InterPro" id="IPR002937">
    <property type="entry name" value="Amino_oxidase"/>
</dbReference>
<dbReference type="STRING" id="1191523.MROS_2827"/>
<dbReference type="SUPFAM" id="SSF51905">
    <property type="entry name" value="FAD/NAD(P)-binding domain"/>
    <property type="match status" value="1"/>
</dbReference>
<dbReference type="InterPro" id="IPR017830">
    <property type="entry name" value="SQase_HpnE"/>
</dbReference>
<feature type="binding site" evidence="3">
    <location>
        <position position="11"/>
    </location>
    <ligand>
        <name>FAD</name>
        <dbReference type="ChEBI" id="CHEBI:57692"/>
    </ligand>
</feature>
<feature type="binding site" evidence="3">
    <location>
        <position position="233"/>
    </location>
    <ligand>
        <name>FAD</name>
        <dbReference type="ChEBI" id="CHEBI:57692"/>
    </ligand>
</feature>
<feature type="binding site" evidence="3">
    <location>
        <begin position="30"/>
        <end position="31"/>
    </location>
    <ligand>
        <name>FAD</name>
        <dbReference type="ChEBI" id="CHEBI:57692"/>
    </ligand>
</feature>
<feature type="domain" description="Amine oxidase" evidence="4">
    <location>
        <begin position="10"/>
        <end position="423"/>
    </location>
</feature>
<dbReference type="Gene3D" id="3.50.50.60">
    <property type="entry name" value="FAD/NAD(P)-binding domain"/>
    <property type="match status" value="1"/>
</dbReference>
<reference evidence="5 6" key="1">
    <citation type="journal article" date="2013" name="PLoS ONE">
        <title>Genomic analysis of Melioribacter roseus, facultatively anaerobic organotrophic bacterium representing a novel deep lineage within Bacteriodetes/Chlorobi group.</title>
        <authorList>
            <person name="Kadnikov V.V."/>
            <person name="Mardanov A.V."/>
            <person name="Podosokorskaya O.A."/>
            <person name="Gavrilov S.N."/>
            <person name="Kublanov I.V."/>
            <person name="Beletsky A.V."/>
            <person name="Bonch-Osmolovskaya E.A."/>
            <person name="Ravin N.V."/>
        </authorList>
    </citation>
    <scope>NUCLEOTIDE SEQUENCE [LARGE SCALE GENOMIC DNA]</scope>
    <source>
        <strain evidence="6">JCM 17771 / P3M-2</strain>
    </source>
</reference>
<dbReference type="Proteomes" id="UP000009011">
    <property type="component" value="Chromosome"/>
</dbReference>
<name>I6YZR1_MELRP</name>
<evidence type="ECO:0000256" key="3">
    <source>
        <dbReference type="PIRSR" id="PIRSR601613-1"/>
    </source>
</evidence>
<dbReference type="HOGENOM" id="CLU_022687_2_1_10"/>
<keyword evidence="6" id="KW-1185">Reference proteome</keyword>
<dbReference type="InterPro" id="IPR001613">
    <property type="entry name" value="Flavin_amine_oxidase"/>
</dbReference>
<dbReference type="GO" id="GO:0016491">
    <property type="term" value="F:oxidoreductase activity"/>
    <property type="evidence" value="ECO:0007669"/>
    <property type="project" value="UniProtKB-KW"/>
</dbReference>
<dbReference type="AlphaFoldDB" id="I6YZR1"/>
<dbReference type="OrthoDB" id="9767561at2"/>
<sequence length="431" mass="48969">MKIIVIGGGLSGLAASVFLSEKGFKVTLIEASPKLGGRAYTLSEPESNLEFDNGQHLLMGCYRSTLRFLKIIGAESEIIFLPLKVPFVRPNYGISYLRAVDEFYPLNLIDAIMNFEAVSWKSRARILALMMKIRNEKNERESNVNVFRWLKDNNQTDEAIENFWQVLCVGALNSDPEKASASIFKNVIKRIFFSGAEGYKFILPRKNLRTMYIDKSKNFIISKGGYVNLSERVLEFRIEGGIINKIVTDNNLYDDFEMVVSALPAHALKKIKFSGTQLKSVPSFEYSPILNVHLILEDNPFTERYYALLGTDYHWLFNHGKYISITASSAEKLIKKNNAELLSELYSNLELFFPIFNRKLVRSSRIIKEKRATFVPAGDRLLNNTGYFTDIKNLFVGGDWTIPELPATIESAVLSAEKVSREIFNISRVSD</sequence>
<dbReference type="eggNOG" id="COG1232">
    <property type="taxonomic scope" value="Bacteria"/>
</dbReference>
<evidence type="ECO:0000256" key="1">
    <source>
        <dbReference type="ARBA" id="ARBA00001974"/>
    </source>
</evidence>
<evidence type="ECO:0000256" key="2">
    <source>
        <dbReference type="ARBA" id="ARBA00023002"/>
    </source>
</evidence>
<evidence type="ECO:0000313" key="6">
    <source>
        <dbReference type="Proteomes" id="UP000009011"/>
    </source>
</evidence>
<dbReference type="PANTHER" id="PTHR42923">
    <property type="entry name" value="PROTOPORPHYRINOGEN OXIDASE"/>
    <property type="match status" value="1"/>
</dbReference>